<dbReference type="AlphaFoldDB" id="A0A2T1ENP2"/>
<proteinExistence type="inferred from homology"/>
<gene>
    <name evidence="3" type="ORF">C7B82_02475</name>
</gene>
<name>A0A2T1ENP2_9CYAN</name>
<dbReference type="SUPFAM" id="SSF52402">
    <property type="entry name" value="Adenine nucleotide alpha hydrolases-like"/>
    <property type="match status" value="2"/>
</dbReference>
<organism evidence="3 4">
    <name type="scientific">Stenomitos frigidus ULC18</name>
    <dbReference type="NCBI Taxonomy" id="2107698"/>
    <lineage>
        <taxon>Bacteria</taxon>
        <taxon>Bacillati</taxon>
        <taxon>Cyanobacteriota</taxon>
        <taxon>Cyanophyceae</taxon>
        <taxon>Leptolyngbyales</taxon>
        <taxon>Leptolyngbyaceae</taxon>
        <taxon>Stenomitos</taxon>
    </lineage>
</organism>
<comment type="caution">
    <text evidence="3">The sequence shown here is derived from an EMBL/GenBank/DDBJ whole genome shotgun (WGS) entry which is preliminary data.</text>
</comment>
<evidence type="ECO:0000256" key="1">
    <source>
        <dbReference type="ARBA" id="ARBA00008791"/>
    </source>
</evidence>
<dbReference type="CDD" id="cd00293">
    <property type="entry name" value="USP-like"/>
    <property type="match status" value="1"/>
</dbReference>
<dbReference type="EMBL" id="PVWK01000014">
    <property type="protein sequence ID" value="PSB34354.1"/>
    <property type="molecule type" value="Genomic_DNA"/>
</dbReference>
<dbReference type="PANTHER" id="PTHR46268:SF22">
    <property type="entry name" value="SENSOR PROTEIN KDPD-RELATED"/>
    <property type="match status" value="1"/>
</dbReference>
<protein>
    <submittedName>
        <fullName evidence="3">Universal stress protein UspA-like protein</fullName>
    </submittedName>
</protein>
<sequence length="296" mass="33138">MFQRLLICTDFSDGLQRLVNFVSSFAAGGIERLVFLHSIPFEDCEGVPRVDAKKIEHARDRLNVALNHDVTGIDVKVIVEPGRPVDLILKAAEEHAVDLIVVGTPTRSLLAEKLFGSTTIELSQRLTVPLMILRPQLIATYTSEELALRCRHLFRYLLVPYHGSDASKYLIQRLKESLQQPTIGLQQLHLCWVVEGMRRRDVPVDYQLEAAQRELEAIATELTALKIAVDPVEVREGDPIVEVLAAAQTADVSAIATTSSSLNKLLRWSVPQFTDELLRRSWHPIIYFPAGVKSSD</sequence>
<evidence type="ECO:0000313" key="3">
    <source>
        <dbReference type="EMBL" id="PSB34354.1"/>
    </source>
</evidence>
<dbReference type="PRINTS" id="PR01438">
    <property type="entry name" value="UNVRSLSTRESS"/>
</dbReference>
<dbReference type="InterPro" id="IPR014729">
    <property type="entry name" value="Rossmann-like_a/b/a_fold"/>
</dbReference>
<evidence type="ECO:0000313" key="4">
    <source>
        <dbReference type="Proteomes" id="UP000239576"/>
    </source>
</evidence>
<dbReference type="Pfam" id="PF00582">
    <property type="entry name" value="Usp"/>
    <property type="match status" value="2"/>
</dbReference>
<comment type="similarity">
    <text evidence="1">Belongs to the universal stress protein A family.</text>
</comment>
<dbReference type="InterPro" id="IPR006015">
    <property type="entry name" value="Universal_stress_UspA"/>
</dbReference>
<reference evidence="4" key="1">
    <citation type="submission" date="2018-02" db="EMBL/GenBank/DDBJ databases">
        <authorList>
            <person name="Moore K."/>
            <person name="Momper L."/>
        </authorList>
    </citation>
    <scope>NUCLEOTIDE SEQUENCE [LARGE SCALE GENOMIC DNA]</scope>
    <source>
        <strain evidence="4">ULC18</strain>
    </source>
</reference>
<dbReference type="Proteomes" id="UP000239576">
    <property type="component" value="Unassembled WGS sequence"/>
</dbReference>
<feature type="domain" description="UspA" evidence="2">
    <location>
        <begin position="157"/>
        <end position="286"/>
    </location>
</feature>
<keyword evidence="4" id="KW-1185">Reference proteome</keyword>
<accession>A0A2T1ENP2</accession>
<dbReference type="PANTHER" id="PTHR46268">
    <property type="entry name" value="STRESS RESPONSE PROTEIN NHAX"/>
    <property type="match status" value="1"/>
</dbReference>
<reference evidence="3 4" key="2">
    <citation type="submission" date="2018-03" db="EMBL/GenBank/DDBJ databases">
        <title>The ancient ancestry and fast evolution of plastids.</title>
        <authorList>
            <person name="Moore K.R."/>
            <person name="Magnabosco C."/>
            <person name="Momper L."/>
            <person name="Gold D.A."/>
            <person name="Bosak T."/>
            <person name="Fournier G.P."/>
        </authorList>
    </citation>
    <scope>NUCLEOTIDE SEQUENCE [LARGE SCALE GENOMIC DNA]</scope>
    <source>
        <strain evidence="3 4">ULC18</strain>
    </source>
</reference>
<dbReference type="RefSeq" id="WP_106254728.1">
    <property type="nucleotide sequence ID" value="NZ_CAWNSW010000073.1"/>
</dbReference>
<dbReference type="Gene3D" id="3.40.50.620">
    <property type="entry name" value="HUPs"/>
    <property type="match status" value="2"/>
</dbReference>
<dbReference type="OrthoDB" id="552876at2"/>
<dbReference type="InterPro" id="IPR006016">
    <property type="entry name" value="UspA"/>
</dbReference>
<evidence type="ECO:0000259" key="2">
    <source>
        <dbReference type="Pfam" id="PF00582"/>
    </source>
</evidence>
<feature type="domain" description="UspA" evidence="2">
    <location>
        <begin position="1"/>
        <end position="134"/>
    </location>
</feature>